<feature type="transmembrane region" description="Helical" evidence="7">
    <location>
        <begin position="63"/>
        <end position="83"/>
    </location>
</feature>
<dbReference type="EMBL" id="JBEPMX010000003">
    <property type="protein sequence ID" value="MET3682840.1"/>
    <property type="molecule type" value="Genomic_DNA"/>
</dbReference>
<dbReference type="PANTHER" id="PTHR34582:SF6">
    <property type="entry name" value="UPF0702 TRANSMEMBRANE PROTEIN YCAP"/>
    <property type="match status" value="1"/>
</dbReference>
<proteinExistence type="inferred from homology"/>
<feature type="transmembrane region" description="Helical" evidence="7">
    <location>
        <begin position="12"/>
        <end position="30"/>
    </location>
</feature>
<evidence type="ECO:0000256" key="1">
    <source>
        <dbReference type="ARBA" id="ARBA00004651"/>
    </source>
</evidence>
<gene>
    <name evidence="9" type="ORF">ABID56_000930</name>
</gene>
<protein>
    <submittedName>
        <fullName evidence="9">Uncharacterized membrane protein YcaP (DUF421 family)</fullName>
    </submittedName>
</protein>
<comment type="caution">
    <text evidence="9">The sequence shown here is derived from an EMBL/GenBank/DDBJ whole genome shotgun (WGS) entry which is preliminary data.</text>
</comment>
<evidence type="ECO:0000256" key="4">
    <source>
        <dbReference type="ARBA" id="ARBA00022692"/>
    </source>
</evidence>
<dbReference type="InterPro" id="IPR023090">
    <property type="entry name" value="UPF0702_alpha/beta_dom_sf"/>
</dbReference>
<comment type="similarity">
    <text evidence="2">Belongs to the UPF0702 family.</text>
</comment>
<dbReference type="PANTHER" id="PTHR34582">
    <property type="entry name" value="UPF0702 TRANSMEMBRANE PROTEIN YCAP"/>
    <property type="match status" value="1"/>
</dbReference>
<keyword evidence="3" id="KW-1003">Cell membrane</keyword>
<dbReference type="InterPro" id="IPR007353">
    <property type="entry name" value="DUF421"/>
</dbReference>
<evidence type="ECO:0000256" key="2">
    <source>
        <dbReference type="ARBA" id="ARBA00006448"/>
    </source>
</evidence>
<evidence type="ECO:0000313" key="9">
    <source>
        <dbReference type="EMBL" id="MET3682840.1"/>
    </source>
</evidence>
<dbReference type="Gene3D" id="3.30.240.20">
    <property type="entry name" value="bsu07140 like domains"/>
    <property type="match status" value="2"/>
</dbReference>
<keyword evidence="4 7" id="KW-0812">Transmembrane</keyword>
<evidence type="ECO:0000256" key="6">
    <source>
        <dbReference type="ARBA" id="ARBA00023136"/>
    </source>
</evidence>
<keyword evidence="5 7" id="KW-1133">Transmembrane helix</keyword>
<name>A0ABV2KWA6_9BACI</name>
<dbReference type="Pfam" id="PF04239">
    <property type="entry name" value="DUF421"/>
    <property type="match status" value="1"/>
</dbReference>
<accession>A0ABV2KWA6</accession>
<evidence type="ECO:0000256" key="3">
    <source>
        <dbReference type="ARBA" id="ARBA00022475"/>
    </source>
</evidence>
<evidence type="ECO:0000256" key="5">
    <source>
        <dbReference type="ARBA" id="ARBA00022989"/>
    </source>
</evidence>
<evidence type="ECO:0000313" key="10">
    <source>
        <dbReference type="Proteomes" id="UP001549167"/>
    </source>
</evidence>
<evidence type="ECO:0000259" key="8">
    <source>
        <dbReference type="Pfam" id="PF04239"/>
    </source>
</evidence>
<keyword evidence="6 7" id="KW-0472">Membrane</keyword>
<comment type="subcellular location">
    <subcellularLocation>
        <location evidence="1">Cell membrane</location>
        <topology evidence="1">Multi-pass membrane protein</topology>
    </subcellularLocation>
</comment>
<dbReference type="Proteomes" id="UP001549167">
    <property type="component" value="Unassembled WGS sequence"/>
</dbReference>
<reference evidence="9 10" key="1">
    <citation type="submission" date="2024-06" db="EMBL/GenBank/DDBJ databases">
        <title>Genomic Encyclopedia of Type Strains, Phase IV (KMG-IV): sequencing the most valuable type-strain genomes for metagenomic binning, comparative biology and taxonomic classification.</title>
        <authorList>
            <person name="Goeker M."/>
        </authorList>
    </citation>
    <scope>NUCLEOTIDE SEQUENCE [LARGE SCALE GENOMIC DNA]</scope>
    <source>
        <strain evidence="9 10">DSM 23520</strain>
    </source>
</reference>
<feature type="domain" description="YetF C-terminal" evidence="8">
    <location>
        <begin position="86"/>
        <end position="217"/>
    </location>
</feature>
<dbReference type="RefSeq" id="WP_354219443.1">
    <property type="nucleotide sequence ID" value="NZ_JBEPMX010000003.1"/>
</dbReference>
<feature type="transmembrane region" description="Helical" evidence="7">
    <location>
        <begin position="37"/>
        <end position="57"/>
    </location>
</feature>
<keyword evidence="10" id="KW-1185">Reference proteome</keyword>
<sequence length="239" mass="26378">MPETLQQSLIVMGRVVTILPLLLAMTLFMGKRTIGELPVFDFLIIISLGSIVGADLADPSISHIYTAVAIVSVALLQKLITALKLKYRPFGKLITFEPTVVIQNGELLKQNMRRIGYTLDNVLQLLREKDIFDLRDVKTAIVEPSGHLSVLKTSAQTTVTRDDLQLAGPPAQLALPVIVEGVIYHNVLKELNVSEDWLMGQLKQRGVSLEDIFYATIDQQGALFMAQNHSSQSAPPILH</sequence>
<evidence type="ECO:0000256" key="7">
    <source>
        <dbReference type="SAM" id="Phobius"/>
    </source>
</evidence>
<organism evidence="9 10">
    <name type="scientific">Alkalibacillus flavidus</name>
    <dbReference type="NCBI Taxonomy" id="546021"/>
    <lineage>
        <taxon>Bacteria</taxon>
        <taxon>Bacillati</taxon>
        <taxon>Bacillota</taxon>
        <taxon>Bacilli</taxon>
        <taxon>Bacillales</taxon>
        <taxon>Bacillaceae</taxon>
        <taxon>Alkalibacillus</taxon>
    </lineage>
</organism>